<comment type="caution">
    <text evidence="3">The sequence shown here is derived from an EMBL/GenBank/DDBJ whole genome shotgun (WGS) entry which is preliminary data.</text>
</comment>
<evidence type="ECO:0000256" key="1">
    <source>
        <dbReference type="SAM" id="Phobius"/>
    </source>
</evidence>
<evidence type="ECO:0000313" key="4">
    <source>
        <dbReference type="Proteomes" id="UP000614996"/>
    </source>
</evidence>
<dbReference type="RefSeq" id="WP_207125852.1">
    <property type="nucleotide sequence ID" value="NZ_BOPO01000055.1"/>
</dbReference>
<dbReference type="AlphaFoldDB" id="A0A8J4AEC4"/>
<keyword evidence="1" id="KW-1133">Transmembrane helix</keyword>
<keyword evidence="4" id="KW-1185">Reference proteome</keyword>
<organism evidence="3 4">
    <name type="scientific">Actinocatenispora comari</name>
    <dbReference type="NCBI Taxonomy" id="2807577"/>
    <lineage>
        <taxon>Bacteria</taxon>
        <taxon>Bacillati</taxon>
        <taxon>Actinomycetota</taxon>
        <taxon>Actinomycetes</taxon>
        <taxon>Micromonosporales</taxon>
        <taxon>Micromonosporaceae</taxon>
        <taxon>Actinocatenispora</taxon>
    </lineage>
</organism>
<feature type="transmembrane region" description="Helical" evidence="1">
    <location>
        <begin position="40"/>
        <end position="60"/>
    </location>
</feature>
<protein>
    <recommendedName>
        <fullName evidence="2">Low molecular weight protein antigen 6 PH domain-containing protein</fullName>
    </recommendedName>
</protein>
<feature type="transmembrane region" description="Helical" evidence="1">
    <location>
        <begin position="16"/>
        <end position="34"/>
    </location>
</feature>
<accession>A0A8J4AEC4</accession>
<reference evidence="4" key="1">
    <citation type="journal article" date="2021" name="Int. J. Syst. Evol. Microbiol.">
        <title>Actinocatenispora comari sp. nov., an endophytic actinomycete isolated from aerial parts of Comarum salesowianum.</title>
        <authorList>
            <person name="Oyunbileg N."/>
            <person name="Iizaka Y."/>
            <person name="Hamada M."/>
            <person name="Davaapurev B.O."/>
            <person name="Fukumoto A."/>
            <person name="Tsetseg B."/>
            <person name="Kato F."/>
            <person name="Tamura T."/>
            <person name="Batkhuu J."/>
            <person name="Anzai Y."/>
        </authorList>
    </citation>
    <scope>NUCLEOTIDE SEQUENCE [LARGE SCALE GENOMIC DNA]</scope>
    <source>
        <strain evidence="4">NUM-2625</strain>
    </source>
</reference>
<proteinExistence type="predicted"/>
<keyword evidence="1" id="KW-0812">Transmembrane</keyword>
<dbReference type="Proteomes" id="UP000614996">
    <property type="component" value="Unassembled WGS sequence"/>
</dbReference>
<gene>
    <name evidence="3" type="ORF">NUM_33910</name>
</gene>
<dbReference type="Pfam" id="PF10756">
    <property type="entry name" value="bPH_6"/>
    <property type="match status" value="1"/>
</dbReference>
<evidence type="ECO:0000259" key="2">
    <source>
        <dbReference type="Pfam" id="PF10756"/>
    </source>
</evidence>
<sequence>MVTSRFTLSRHQRRRTEIPVAIGTVVLCGLPWLADWRLAVFLTVIWLLPVLGTIPPALYGSTEVTGEGLRLRTPYRRRFLAWQQITDITVRERDGKGGPRKHAVAHRATGRPVVLPGLRAYRAEGEEWRDFDRRVNTLRVDWHLATTT</sequence>
<evidence type="ECO:0000313" key="3">
    <source>
        <dbReference type="EMBL" id="GIL28137.1"/>
    </source>
</evidence>
<name>A0A8J4AEC4_9ACTN</name>
<feature type="domain" description="Low molecular weight protein antigen 6 PH" evidence="2">
    <location>
        <begin position="62"/>
        <end position="121"/>
    </location>
</feature>
<dbReference type="EMBL" id="BOPO01000055">
    <property type="protein sequence ID" value="GIL28137.1"/>
    <property type="molecule type" value="Genomic_DNA"/>
</dbReference>
<dbReference type="InterPro" id="IPR019692">
    <property type="entry name" value="CFP-6_PH"/>
</dbReference>
<keyword evidence="1" id="KW-0472">Membrane</keyword>